<dbReference type="Gene3D" id="1.25.40.10">
    <property type="entry name" value="Tetratricopeptide repeat domain"/>
    <property type="match status" value="1"/>
</dbReference>
<dbReference type="Pfam" id="PF13181">
    <property type="entry name" value="TPR_8"/>
    <property type="match status" value="2"/>
</dbReference>
<gene>
    <name evidence="4" type="ORF">AWJ07_10310</name>
</gene>
<dbReference type="SMART" id="SM00028">
    <property type="entry name" value="TPR"/>
    <property type="match status" value="5"/>
</dbReference>
<dbReference type="InterPro" id="IPR011990">
    <property type="entry name" value="TPR-like_helical_dom_sf"/>
</dbReference>
<evidence type="ECO:0000256" key="2">
    <source>
        <dbReference type="ARBA" id="ARBA00022803"/>
    </source>
</evidence>
<evidence type="ECO:0000313" key="4">
    <source>
        <dbReference type="EMBL" id="KVW99931.1"/>
    </source>
</evidence>
<organism evidence="4">
    <name type="scientific">Shewanella frigidimarina</name>
    <dbReference type="NCBI Taxonomy" id="56812"/>
    <lineage>
        <taxon>Bacteria</taxon>
        <taxon>Pseudomonadati</taxon>
        <taxon>Pseudomonadota</taxon>
        <taxon>Gammaproteobacteria</taxon>
        <taxon>Alteromonadales</taxon>
        <taxon>Shewanellaceae</taxon>
        <taxon>Shewanella</taxon>
    </lineage>
</organism>
<dbReference type="PANTHER" id="PTHR44943">
    <property type="entry name" value="CELLULOSE SYNTHASE OPERON PROTEIN C"/>
    <property type="match status" value="1"/>
</dbReference>
<dbReference type="PROSITE" id="PS50005">
    <property type="entry name" value="TPR"/>
    <property type="match status" value="3"/>
</dbReference>
<reference evidence="4 5" key="1">
    <citation type="submission" date="2016-01" db="EMBL/GenBank/DDBJ databases">
        <title>Draft genome of the antarctic isolate Shewanella frigidimarina Ag06-30.</title>
        <authorList>
            <person name="Parmeciano Di Noto G."/>
            <person name="Vazquez S."/>
            <person name="Mac Cormack W."/>
            <person name="Iriarte A."/>
            <person name="Quiroga C."/>
        </authorList>
    </citation>
    <scope>NUCLEOTIDE SEQUENCE [LARGE SCALE GENOMIC DNA]</scope>
    <source>
        <strain evidence="4 5">Ag06-30</strain>
    </source>
</reference>
<feature type="repeat" description="TPR" evidence="3">
    <location>
        <begin position="139"/>
        <end position="172"/>
    </location>
</feature>
<dbReference type="SUPFAM" id="SSF48452">
    <property type="entry name" value="TPR-like"/>
    <property type="match status" value="2"/>
</dbReference>
<name>A0A119CYL1_SHEFR</name>
<dbReference type="InterPro" id="IPR051685">
    <property type="entry name" value="Ycf3/AcsC/BcsC/TPR_MFPF"/>
</dbReference>
<protein>
    <submittedName>
        <fullName evidence="4">Uncharacterized protein</fullName>
    </submittedName>
</protein>
<keyword evidence="1" id="KW-0677">Repeat</keyword>
<accession>A0A119CYL1</accession>
<dbReference type="RefSeq" id="WP_059747884.1">
    <property type="nucleotide sequence ID" value="NZ_LRDC01000079.1"/>
</dbReference>
<dbReference type="AlphaFoldDB" id="A0A119CYL1"/>
<feature type="repeat" description="TPR" evidence="3">
    <location>
        <begin position="37"/>
        <end position="70"/>
    </location>
</feature>
<proteinExistence type="predicted"/>
<evidence type="ECO:0000256" key="3">
    <source>
        <dbReference type="PROSITE-ProRule" id="PRU00339"/>
    </source>
</evidence>
<feature type="repeat" description="TPR" evidence="3">
    <location>
        <begin position="71"/>
        <end position="104"/>
    </location>
</feature>
<dbReference type="Proteomes" id="UP000055702">
    <property type="component" value="Unassembled WGS sequence"/>
</dbReference>
<dbReference type="PANTHER" id="PTHR44943:SF8">
    <property type="entry name" value="TPR REPEAT-CONTAINING PROTEIN MJ0263"/>
    <property type="match status" value="1"/>
</dbReference>
<evidence type="ECO:0000256" key="1">
    <source>
        <dbReference type="ARBA" id="ARBA00022737"/>
    </source>
</evidence>
<keyword evidence="2 3" id="KW-0802">TPR repeat</keyword>
<dbReference type="EMBL" id="LRDC01000079">
    <property type="protein sequence ID" value="KVW99931.1"/>
    <property type="molecule type" value="Genomic_DNA"/>
</dbReference>
<dbReference type="InterPro" id="IPR019734">
    <property type="entry name" value="TPR_rpt"/>
</dbReference>
<sequence>MKIKSNIARAEALLLQEKYAESLSICIKILEKKPNLDEAIHLTAINYYALGQIEPAIDEFKKAITINNQNSSFHSNLGIAYLKQEHFTEASKCFEKALVLEPLIPESNYNLSICLHNEGNYLLAVNYCKKAILLDTTNSDFHLHLGVIYYDQGQFNNAAESLVKALEGDSKQNKGRKYLDAYWQLFSLYLIQHRYQEALEIADIGIQSQQLSDQQLCTLLIGKAMIYFLFSHLDEAKQALQLSEMVHQFPSPPIYLKSFGIFHLYIKNLITLYENGEYKDCYQLSHNATKMYFISESHGFSPNRTSVQYKNQNYQINSLFIIGAKVIHFISEEENKYQVSLVSLLQDLVPGSKVVIAFGEIDCRPNEGIYTYSLKSKRDYKEIIDDMLSKYVNALKNIANSFEIEIILYGVPAPHPQSIEILPQSEQQRFKDIIAYYNLTLANTCKHLGMTLLEVYELTNKDGQSNLQYHIDNYHLLPNTVPTLFNLQRE</sequence>
<comment type="caution">
    <text evidence="4">The sequence shown here is derived from an EMBL/GenBank/DDBJ whole genome shotgun (WGS) entry which is preliminary data.</text>
</comment>
<dbReference type="Pfam" id="PF13414">
    <property type="entry name" value="TPR_11"/>
    <property type="match status" value="1"/>
</dbReference>
<evidence type="ECO:0000313" key="5">
    <source>
        <dbReference type="Proteomes" id="UP000055702"/>
    </source>
</evidence>